<dbReference type="SMART" id="SM00965">
    <property type="entry name" value="STN"/>
    <property type="match status" value="1"/>
</dbReference>
<evidence type="ECO:0000313" key="19">
    <source>
        <dbReference type="Proteomes" id="UP000005268"/>
    </source>
</evidence>
<dbReference type="CDD" id="cd01347">
    <property type="entry name" value="ligand_gated_channel"/>
    <property type="match status" value="1"/>
</dbReference>
<comment type="subcellular location">
    <subcellularLocation>
        <location evidence="1 14">Cell outer membrane</location>
        <topology evidence="1 14">Multi-pass membrane protein</topology>
    </subcellularLocation>
</comment>
<dbReference type="Gene3D" id="2.40.170.20">
    <property type="entry name" value="TonB-dependent receptor, beta-barrel domain"/>
    <property type="match status" value="1"/>
</dbReference>
<evidence type="ECO:0000256" key="6">
    <source>
        <dbReference type="ARBA" id="ARBA00022692"/>
    </source>
</evidence>
<evidence type="ECO:0000259" key="17">
    <source>
        <dbReference type="SMART" id="SM00965"/>
    </source>
</evidence>
<evidence type="ECO:0000256" key="1">
    <source>
        <dbReference type="ARBA" id="ARBA00004571"/>
    </source>
</evidence>
<keyword evidence="8" id="KW-0408">Iron</keyword>
<evidence type="ECO:0000256" key="3">
    <source>
        <dbReference type="ARBA" id="ARBA00022448"/>
    </source>
</evidence>
<dbReference type="PROSITE" id="PS52016">
    <property type="entry name" value="TONB_DEPENDENT_REC_3"/>
    <property type="match status" value="1"/>
</dbReference>
<dbReference type="AlphaFoldDB" id="I3UQ92"/>
<dbReference type="KEGG" id="ppi:YSA_01637"/>
<dbReference type="InterPro" id="IPR011662">
    <property type="entry name" value="Secretin/TonB_short_N"/>
</dbReference>
<evidence type="ECO:0000256" key="7">
    <source>
        <dbReference type="ARBA" id="ARBA00022729"/>
    </source>
</evidence>
<dbReference type="InterPro" id="IPR039426">
    <property type="entry name" value="TonB-dep_rcpt-like"/>
</dbReference>
<evidence type="ECO:0000256" key="13">
    <source>
        <dbReference type="ARBA" id="ARBA00023237"/>
    </source>
</evidence>
<evidence type="ECO:0000256" key="5">
    <source>
        <dbReference type="ARBA" id="ARBA00022496"/>
    </source>
</evidence>
<feature type="short sequence motif" description="TonB C-terminal box" evidence="15">
    <location>
        <begin position="818"/>
        <end position="835"/>
    </location>
</feature>
<dbReference type="HOGENOM" id="CLU_008287_9_3_6"/>
<evidence type="ECO:0000313" key="18">
    <source>
        <dbReference type="EMBL" id="AFK67663.1"/>
    </source>
</evidence>
<dbReference type="PROSITE" id="PS01156">
    <property type="entry name" value="TONB_DEPENDENT_REC_2"/>
    <property type="match status" value="1"/>
</dbReference>
<dbReference type="InterPro" id="IPR000531">
    <property type="entry name" value="Beta-barrel_TonB"/>
</dbReference>
<dbReference type="PANTHER" id="PTHR32552">
    <property type="entry name" value="FERRICHROME IRON RECEPTOR-RELATED"/>
    <property type="match status" value="1"/>
</dbReference>
<keyword evidence="3 14" id="KW-0813">Transport</keyword>
<protein>
    <submittedName>
        <fullName evidence="18">TonB-dependent siderophore receptor</fullName>
    </submittedName>
</protein>
<evidence type="ECO:0000256" key="2">
    <source>
        <dbReference type="ARBA" id="ARBA00009810"/>
    </source>
</evidence>
<dbReference type="Pfam" id="PF07715">
    <property type="entry name" value="Plug"/>
    <property type="match status" value="1"/>
</dbReference>
<dbReference type="GO" id="GO:0009279">
    <property type="term" value="C:cell outer membrane"/>
    <property type="evidence" value="ECO:0007669"/>
    <property type="project" value="UniProtKB-SubCell"/>
</dbReference>
<keyword evidence="7" id="KW-0732">Signal</keyword>
<dbReference type="FunFam" id="2.170.130.10:FF:000010">
    <property type="entry name" value="Ferripyoverdine receptor"/>
    <property type="match status" value="1"/>
</dbReference>
<evidence type="ECO:0000256" key="4">
    <source>
        <dbReference type="ARBA" id="ARBA00022452"/>
    </source>
</evidence>
<keyword evidence="5" id="KW-0410">Iron transport</keyword>
<name>I3UQ92_PSEPU</name>
<keyword evidence="12 18" id="KW-0675">Receptor</keyword>
<dbReference type="Gene3D" id="3.55.50.30">
    <property type="match status" value="1"/>
</dbReference>
<dbReference type="Pfam" id="PF00593">
    <property type="entry name" value="TonB_dep_Rec_b-barrel"/>
    <property type="match status" value="1"/>
</dbReference>
<dbReference type="NCBIfam" id="TIGR01783">
    <property type="entry name" value="TonB-siderophor"/>
    <property type="match status" value="1"/>
</dbReference>
<dbReference type="PATRIC" id="fig|231023.4.peg.785"/>
<sequence length="835" mass="91809">MTRKDHEMPHLHPTPATKLSQAVRLVLFGMYLASAPGLLLMPAQAMAQSQATYHVPAGSLGTAITQFGVQAGVTISFDTAQTRNLDSAGLEGSFSVEEGLARLLGNSGLQAQRQGNGGYVLVPAQNGSAMELAPMNIDANRLDATSEGSQSYTARAITIGKGVHTLKETPQSVTVMTRKMLDDQNLNTLEQVLDKTPGITVYDSPMGGKYFYSRGFNLDGQYQYDGVPLDVGGNYVQANSFSSDMAFYDRVEVLKGAAGMMKGSGSSAGGVNFVRKRGQEKAATTVTLSAGSWDNYRGQVDVGGPLNASGTVRGRAVATLQDRQYFYDTAKRQDQILYGAIDWDVTADTTVGFGLAYEDVDATPCYAGLPRYADGSDLKLSRSTCLGASWNDMQSQRITGFADLKHRFNDDWTLNFASIYTHNTQDIEYAYSEGTVPVGASTASMNVRAGRFDYDQDDYGFDSYVDGKFEAFGLQHELIMGVNASRQKTHDYFALMLLDGKQDPFNPSANFTHPSKADYLVNPSRGGSVPTDTTTTQYGTYANLRLKLAEPLTLVLGARVSWYRNKSDSYTQFYHYWVHNRSQENGQVTPFAAVLYDLNEQWTAYASYADIFQPQSDKVNAERQALQPKTGANYEVGIKGELLDGALNTSFNLFRTVENHRAETDYVDTCPSGDGYCYNDSGKVRAQGFEAEISGSPIERLQLLAGYTYTQTKYLSTIEDTDPTELTFTSSFIPRHMLKVWGDYQLGGALERWTLGAGLNSQSENFRTTGTTRVEQAGYTVWNGRVQYRLDPNWTVALNGNNLFDKKYYATIGAPAWGNFYGEPRNFMVTLQGAF</sequence>
<reference evidence="18 19" key="1">
    <citation type="journal article" date="2012" name="J. Bacteriol.">
        <title>Complete Genome Sequence of the Naphthalene-Degrading Pseudomonas putida Strain ND6.</title>
        <authorList>
            <person name="Li S."/>
            <person name="Zhao H."/>
            <person name="Li Y."/>
            <person name="Niu S."/>
            <person name="Cai B."/>
        </authorList>
    </citation>
    <scope>NUCLEOTIDE SEQUENCE [LARGE SCALE GENOMIC DNA]</scope>
    <source>
        <strain evidence="18 19">ND6</strain>
    </source>
</reference>
<evidence type="ECO:0000256" key="15">
    <source>
        <dbReference type="PROSITE-ProRule" id="PRU10144"/>
    </source>
</evidence>
<dbReference type="InterPro" id="IPR036942">
    <property type="entry name" value="Beta-barrel_TonB_sf"/>
</dbReference>
<proteinExistence type="inferred from homology"/>
<dbReference type="SUPFAM" id="SSF56935">
    <property type="entry name" value="Porins"/>
    <property type="match status" value="1"/>
</dbReference>
<dbReference type="EMBL" id="CP003588">
    <property type="protein sequence ID" value="AFK67663.1"/>
    <property type="molecule type" value="Genomic_DNA"/>
</dbReference>
<dbReference type="InterPro" id="IPR010105">
    <property type="entry name" value="TonB_sidphr_rcpt"/>
</dbReference>
<dbReference type="Proteomes" id="UP000005268">
    <property type="component" value="Chromosome"/>
</dbReference>
<keyword evidence="6 14" id="KW-0812">Transmembrane</keyword>
<dbReference type="PANTHER" id="PTHR32552:SF74">
    <property type="entry name" value="HYDROXAMATE SIDEROPHORE RECEPTOR FHUE"/>
    <property type="match status" value="1"/>
</dbReference>
<evidence type="ECO:0000256" key="10">
    <source>
        <dbReference type="ARBA" id="ARBA00023077"/>
    </source>
</evidence>
<keyword evidence="4 14" id="KW-1134">Transmembrane beta strand</keyword>
<feature type="domain" description="Secretin/TonB short N-terminal" evidence="17">
    <location>
        <begin position="73"/>
        <end position="124"/>
    </location>
</feature>
<dbReference type="InterPro" id="IPR012910">
    <property type="entry name" value="Plug_dom"/>
</dbReference>
<organism evidence="18 19">
    <name type="scientific">Pseudomonas putida ND6</name>
    <dbReference type="NCBI Taxonomy" id="231023"/>
    <lineage>
        <taxon>Bacteria</taxon>
        <taxon>Pseudomonadati</taxon>
        <taxon>Pseudomonadota</taxon>
        <taxon>Gammaproteobacteria</taxon>
        <taxon>Pseudomonadales</taxon>
        <taxon>Pseudomonadaceae</taxon>
        <taxon>Pseudomonas</taxon>
    </lineage>
</organism>
<keyword evidence="13 14" id="KW-0998">Cell outer membrane</keyword>
<dbReference type="GO" id="GO:0015891">
    <property type="term" value="P:siderophore transport"/>
    <property type="evidence" value="ECO:0007669"/>
    <property type="project" value="InterPro"/>
</dbReference>
<accession>I3UQ92</accession>
<dbReference type="GO" id="GO:0038023">
    <property type="term" value="F:signaling receptor activity"/>
    <property type="evidence" value="ECO:0007669"/>
    <property type="project" value="InterPro"/>
</dbReference>
<dbReference type="Gene3D" id="2.170.130.10">
    <property type="entry name" value="TonB-dependent receptor, plug domain"/>
    <property type="match status" value="1"/>
</dbReference>
<dbReference type="InterPro" id="IPR010917">
    <property type="entry name" value="TonB_rcpt_CS"/>
</dbReference>
<keyword evidence="10 16" id="KW-0798">TonB box</keyword>
<dbReference type="Pfam" id="PF07660">
    <property type="entry name" value="STN"/>
    <property type="match status" value="1"/>
</dbReference>
<evidence type="ECO:0000256" key="16">
    <source>
        <dbReference type="RuleBase" id="RU003357"/>
    </source>
</evidence>
<evidence type="ECO:0000256" key="8">
    <source>
        <dbReference type="ARBA" id="ARBA00023004"/>
    </source>
</evidence>
<comment type="similarity">
    <text evidence="2 14 16">Belongs to the TonB-dependent receptor family.</text>
</comment>
<evidence type="ECO:0000256" key="11">
    <source>
        <dbReference type="ARBA" id="ARBA00023136"/>
    </source>
</evidence>
<evidence type="ECO:0000256" key="12">
    <source>
        <dbReference type="ARBA" id="ARBA00023170"/>
    </source>
</evidence>
<dbReference type="InterPro" id="IPR037066">
    <property type="entry name" value="Plug_dom_sf"/>
</dbReference>
<evidence type="ECO:0000256" key="9">
    <source>
        <dbReference type="ARBA" id="ARBA00023065"/>
    </source>
</evidence>
<gene>
    <name evidence="18" type="ORF">YSA_01637</name>
</gene>
<dbReference type="GO" id="GO:0015344">
    <property type="term" value="F:siderophore uptake transmembrane transporter activity"/>
    <property type="evidence" value="ECO:0007669"/>
    <property type="project" value="TreeGrafter"/>
</dbReference>
<evidence type="ECO:0000256" key="14">
    <source>
        <dbReference type="PROSITE-ProRule" id="PRU01360"/>
    </source>
</evidence>
<keyword evidence="11 14" id="KW-0472">Membrane</keyword>
<keyword evidence="9" id="KW-0406">Ion transport</keyword>